<dbReference type="RefSeq" id="WP_380083127.1">
    <property type="nucleotide sequence ID" value="NZ_JBHSWD010000001.1"/>
</dbReference>
<proteinExistence type="predicted"/>
<evidence type="ECO:0000313" key="3">
    <source>
        <dbReference type="EMBL" id="MFC6592114.1"/>
    </source>
</evidence>
<keyword evidence="1" id="KW-0732">Signal</keyword>
<feature type="chain" id="PRO_5045181825" evidence="1">
    <location>
        <begin position="22"/>
        <end position="324"/>
    </location>
</feature>
<dbReference type="Gene3D" id="3.60.21.10">
    <property type="match status" value="1"/>
</dbReference>
<protein>
    <submittedName>
        <fullName evidence="3">Metallophosphoesterase family protein</fullName>
        <ecNumber evidence="3">3.1.-.-</ecNumber>
    </submittedName>
</protein>
<name>A0ABW1YGY0_9DEIO</name>
<gene>
    <name evidence="3" type="ORF">ACFP81_08935</name>
</gene>
<comment type="caution">
    <text evidence="3">The sequence shown here is derived from an EMBL/GenBank/DDBJ whole genome shotgun (WGS) entry which is preliminary data.</text>
</comment>
<dbReference type="EMBL" id="JBHSWD010000001">
    <property type="protein sequence ID" value="MFC6592114.1"/>
    <property type="molecule type" value="Genomic_DNA"/>
</dbReference>
<feature type="signal peptide" evidence="1">
    <location>
        <begin position="1"/>
        <end position="21"/>
    </location>
</feature>
<reference evidence="4" key="1">
    <citation type="journal article" date="2019" name="Int. J. Syst. Evol. Microbiol.">
        <title>The Global Catalogue of Microorganisms (GCM) 10K type strain sequencing project: providing services to taxonomists for standard genome sequencing and annotation.</title>
        <authorList>
            <consortium name="The Broad Institute Genomics Platform"/>
            <consortium name="The Broad Institute Genome Sequencing Center for Infectious Disease"/>
            <person name="Wu L."/>
            <person name="Ma J."/>
        </authorList>
    </citation>
    <scope>NUCLEOTIDE SEQUENCE [LARGE SCALE GENOMIC DNA]</scope>
    <source>
        <strain evidence="4">CGMCC 1.15772</strain>
    </source>
</reference>
<organism evidence="3 4">
    <name type="scientific">Deinococcus lacus</name>
    <dbReference type="NCBI Taxonomy" id="392561"/>
    <lineage>
        <taxon>Bacteria</taxon>
        <taxon>Thermotogati</taxon>
        <taxon>Deinococcota</taxon>
        <taxon>Deinococci</taxon>
        <taxon>Deinococcales</taxon>
        <taxon>Deinococcaceae</taxon>
        <taxon>Deinococcus</taxon>
    </lineage>
</organism>
<dbReference type="InterPro" id="IPR029052">
    <property type="entry name" value="Metallo-depent_PP-like"/>
</dbReference>
<evidence type="ECO:0000313" key="4">
    <source>
        <dbReference type="Proteomes" id="UP001596297"/>
    </source>
</evidence>
<keyword evidence="4" id="KW-1185">Reference proteome</keyword>
<accession>A0ABW1YGY0</accession>
<keyword evidence="3" id="KW-0378">Hydrolase</keyword>
<dbReference type="InterPro" id="IPR004843">
    <property type="entry name" value="Calcineurin-like_PHP"/>
</dbReference>
<dbReference type="Proteomes" id="UP001596297">
    <property type="component" value="Unassembled WGS sequence"/>
</dbReference>
<sequence length="324" mass="33823">MRRLLFICLVTCLACLGSVGADPLRVVILSDFNGPYGSVTYPAPLGAAVRHILADPPNLVLSAGDLIAGQKPALSDAQVRAMWAGFETEVAAPLRTAGIPLAAALGNHDAAQARDRREAARYWQAHPPAAELLDGQDFPFQYTFRVRDTAGRTLWGAVLDAPGPALRPGAVAWLRRQLTSEAAQAAQVRLVVGHLPLSGISAGKNAPGEVLRPGDAAALALALQEGGVLAYVSGHHAAAYAGRLAGPQVNVLASGGIGGRDYLGQPGSARDTVLDLELDLAGGEGRVRIRDAQTWATVPLERLPTHLSGLGGRLERLPGGLLKR</sequence>
<dbReference type="EC" id="3.1.-.-" evidence="3"/>
<dbReference type="GO" id="GO:0016787">
    <property type="term" value="F:hydrolase activity"/>
    <property type="evidence" value="ECO:0007669"/>
    <property type="project" value="UniProtKB-KW"/>
</dbReference>
<feature type="domain" description="Calcineurin-like phosphoesterase" evidence="2">
    <location>
        <begin position="25"/>
        <end position="236"/>
    </location>
</feature>
<evidence type="ECO:0000259" key="2">
    <source>
        <dbReference type="Pfam" id="PF00149"/>
    </source>
</evidence>
<evidence type="ECO:0000256" key="1">
    <source>
        <dbReference type="SAM" id="SignalP"/>
    </source>
</evidence>
<dbReference type="SUPFAM" id="SSF56300">
    <property type="entry name" value="Metallo-dependent phosphatases"/>
    <property type="match status" value="1"/>
</dbReference>
<dbReference type="Pfam" id="PF00149">
    <property type="entry name" value="Metallophos"/>
    <property type="match status" value="1"/>
</dbReference>